<evidence type="ECO:0000313" key="3">
    <source>
        <dbReference type="EMBL" id="GAG48674.1"/>
    </source>
</evidence>
<dbReference type="InterPro" id="IPR040528">
    <property type="entry name" value="Lectin-like"/>
</dbReference>
<dbReference type="InterPro" id="IPR013783">
    <property type="entry name" value="Ig-like_fold"/>
</dbReference>
<gene>
    <name evidence="3" type="ORF">S01H1_82265</name>
</gene>
<dbReference type="InterPro" id="IPR011635">
    <property type="entry name" value="CARDB"/>
</dbReference>
<dbReference type="Pfam" id="PF07705">
    <property type="entry name" value="CARDB"/>
    <property type="match status" value="1"/>
</dbReference>
<dbReference type="EMBL" id="BARS01055754">
    <property type="protein sequence ID" value="GAG48674.1"/>
    <property type="molecule type" value="Genomic_DNA"/>
</dbReference>
<name>X0XYY8_9ZZZZ</name>
<dbReference type="Gene3D" id="2.60.40.10">
    <property type="entry name" value="Immunoglobulins"/>
    <property type="match status" value="1"/>
</dbReference>
<comment type="caution">
    <text evidence="3">The sequence shown here is derived from an EMBL/GenBank/DDBJ whole genome shotgun (WGS) entry which is preliminary data.</text>
</comment>
<evidence type="ECO:0008006" key="4">
    <source>
        <dbReference type="Google" id="ProtNLM"/>
    </source>
</evidence>
<dbReference type="Pfam" id="PF18560">
    <property type="entry name" value="Lectin_like"/>
    <property type="match status" value="1"/>
</dbReference>
<accession>X0XYY8</accession>
<organism evidence="3">
    <name type="scientific">marine sediment metagenome</name>
    <dbReference type="NCBI Taxonomy" id="412755"/>
    <lineage>
        <taxon>unclassified sequences</taxon>
        <taxon>metagenomes</taxon>
        <taxon>ecological metagenomes</taxon>
    </lineage>
</organism>
<feature type="domain" description="Lectin-like" evidence="2">
    <location>
        <begin position="1"/>
        <end position="85"/>
    </location>
</feature>
<evidence type="ECO:0000259" key="2">
    <source>
        <dbReference type="Pfam" id="PF18560"/>
    </source>
</evidence>
<sequence length="196" mass="20900">TGSTNEPGYYSIPLDTPVTLTAGDDFIVQVKLVTTGWGYPIPVDYYDIWWLPPWESIATFSGESYGSCDGSQFVKTEPCDVGIRARTELPDLVVSKSIELSGGSFTVSYNVTNIGNVTANASTTCKSVNGTLEESQPCPALGPGESYNGTFAPEPCPCGESLNVTVCADNDDIVDESDETNNCEINIVDCPAMPDL</sequence>
<evidence type="ECO:0000259" key="1">
    <source>
        <dbReference type="Pfam" id="PF07705"/>
    </source>
</evidence>
<feature type="domain" description="CARDB" evidence="1">
    <location>
        <begin position="90"/>
        <end position="184"/>
    </location>
</feature>
<feature type="non-terminal residue" evidence="3">
    <location>
        <position position="1"/>
    </location>
</feature>
<protein>
    <recommendedName>
        <fullName evidence="4">CARDB domain-containing protein</fullName>
    </recommendedName>
</protein>
<dbReference type="AlphaFoldDB" id="X0XYY8"/>
<proteinExistence type="predicted"/>
<feature type="non-terminal residue" evidence="3">
    <location>
        <position position="196"/>
    </location>
</feature>
<reference evidence="3" key="1">
    <citation type="journal article" date="2014" name="Front. Microbiol.">
        <title>High frequency of phylogenetically diverse reductive dehalogenase-homologous genes in deep subseafloor sedimentary metagenomes.</title>
        <authorList>
            <person name="Kawai M."/>
            <person name="Futagami T."/>
            <person name="Toyoda A."/>
            <person name="Takaki Y."/>
            <person name="Nishi S."/>
            <person name="Hori S."/>
            <person name="Arai W."/>
            <person name="Tsubouchi T."/>
            <person name="Morono Y."/>
            <person name="Uchiyama I."/>
            <person name="Ito T."/>
            <person name="Fujiyama A."/>
            <person name="Inagaki F."/>
            <person name="Takami H."/>
        </authorList>
    </citation>
    <scope>NUCLEOTIDE SEQUENCE</scope>
    <source>
        <strain evidence="3">Expedition CK06-06</strain>
    </source>
</reference>